<feature type="non-terminal residue" evidence="1">
    <location>
        <position position="110"/>
    </location>
</feature>
<evidence type="ECO:0000313" key="1">
    <source>
        <dbReference type="EMBL" id="KKK57236.1"/>
    </source>
</evidence>
<gene>
    <name evidence="1" type="ORF">LCGC14_3056540</name>
</gene>
<accession>A0A0F8ZAX7</accession>
<organism evidence="1">
    <name type="scientific">marine sediment metagenome</name>
    <dbReference type="NCBI Taxonomy" id="412755"/>
    <lineage>
        <taxon>unclassified sequences</taxon>
        <taxon>metagenomes</taxon>
        <taxon>ecological metagenomes</taxon>
    </lineage>
</organism>
<sequence>MSPYFDTPSGKIWVPEDELVGLNVSQIAGQLLGGSSFESLVGPERPNTFYGDWADEVVPLVQEPFDGSIGAVPGGTTAMVTALVVISSAAIVARYGRVVGPIVVRVMARV</sequence>
<protein>
    <submittedName>
        <fullName evidence="1">Uncharacterized protein</fullName>
    </submittedName>
</protein>
<comment type="caution">
    <text evidence="1">The sequence shown here is derived from an EMBL/GenBank/DDBJ whole genome shotgun (WGS) entry which is preliminary data.</text>
</comment>
<reference evidence="1" key="1">
    <citation type="journal article" date="2015" name="Nature">
        <title>Complex archaea that bridge the gap between prokaryotes and eukaryotes.</title>
        <authorList>
            <person name="Spang A."/>
            <person name="Saw J.H."/>
            <person name="Jorgensen S.L."/>
            <person name="Zaremba-Niedzwiedzka K."/>
            <person name="Martijn J."/>
            <person name="Lind A.E."/>
            <person name="van Eijk R."/>
            <person name="Schleper C."/>
            <person name="Guy L."/>
            <person name="Ettema T.J."/>
        </authorList>
    </citation>
    <scope>NUCLEOTIDE SEQUENCE</scope>
</reference>
<dbReference type="EMBL" id="LAZR01064589">
    <property type="protein sequence ID" value="KKK57236.1"/>
    <property type="molecule type" value="Genomic_DNA"/>
</dbReference>
<name>A0A0F8ZAX7_9ZZZZ</name>
<proteinExistence type="predicted"/>
<dbReference type="AlphaFoldDB" id="A0A0F8ZAX7"/>